<keyword evidence="2 5" id="KW-0812">Transmembrane</keyword>
<feature type="transmembrane region" description="Helical" evidence="5">
    <location>
        <begin position="237"/>
        <end position="255"/>
    </location>
</feature>
<reference evidence="6" key="1">
    <citation type="submission" date="2019-08" db="EMBL/GenBank/DDBJ databases">
        <authorList>
            <person name="Kucharzyk K."/>
            <person name="Murdoch R.W."/>
            <person name="Higgins S."/>
            <person name="Loffler F."/>
        </authorList>
    </citation>
    <scope>NUCLEOTIDE SEQUENCE</scope>
</reference>
<evidence type="ECO:0008006" key="7">
    <source>
        <dbReference type="Google" id="ProtNLM"/>
    </source>
</evidence>
<dbReference type="Pfam" id="PF02361">
    <property type="entry name" value="CbiQ"/>
    <property type="match status" value="1"/>
</dbReference>
<dbReference type="CDD" id="cd16914">
    <property type="entry name" value="EcfT"/>
    <property type="match status" value="1"/>
</dbReference>
<proteinExistence type="predicted"/>
<keyword evidence="3 5" id="KW-1133">Transmembrane helix</keyword>
<dbReference type="GO" id="GO:0005886">
    <property type="term" value="C:plasma membrane"/>
    <property type="evidence" value="ECO:0007669"/>
    <property type="project" value="UniProtKB-ARBA"/>
</dbReference>
<evidence type="ECO:0000256" key="4">
    <source>
        <dbReference type="ARBA" id="ARBA00023136"/>
    </source>
</evidence>
<comment type="subcellular location">
    <subcellularLocation>
        <location evidence="1">Membrane</location>
        <topology evidence="1">Multi-pass membrane protein</topology>
    </subcellularLocation>
</comment>
<evidence type="ECO:0000256" key="2">
    <source>
        <dbReference type="ARBA" id="ARBA00022692"/>
    </source>
</evidence>
<sequence>MNPFALQPLAGPLPRLSALAKAIFLICLSLAAMRLDLLPLSLLFILILALGGLMGLRLQDGVVAGRGLVILAAFSALARGLFPGDGRIFAVESLGASTLYALRLGTVFVSARLFYASTRLSELGDYLSAGFRVLRRAAAFPGARKRDRPPSLASDPGMMLSLSLVFIPRAFESYRRIRESAENRGFGAGKKRLASGAALLQALIFSSIKNSLRTAEAMEARAYSPGRRIILPRIRPADLLFVAFGLALAALAFLGT</sequence>
<protein>
    <recommendedName>
        <fullName evidence="7">Energy-coupling factor transporter transmembrane protein EcfT</fullName>
    </recommendedName>
</protein>
<evidence type="ECO:0000313" key="6">
    <source>
        <dbReference type="EMBL" id="MPL64539.1"/>
    </source>
</evidence>
<dbReference type="InterPro" id="IPR003339">
    <property type="entry name" value="ABC/ECF_trnsptr_transmembrane"/>
</dbReference>
<accession>A0A644TCP1</accession>
<gene>
    <name evidence="6" type="ORF">SDC9_10194</name>
</gene>
<evidence type="ECO:0000256" key="1">
    <source>
        <dbReference type="ARBA" id="ARBA00004141"/>
    </source>
</evidence>
<keyword evidence="4 5" id="KW-0472">Membrane</keyword>
<name>A0A644TCP1_9ZZZZ</name>
<comment type="caution">
    <text evidence="6">The sequence shown here is derived from an EMBL/GenBank/DDBJ whole genome shotgun (WGS) entry which is preliminary data.</text>
</comment>
<feature type="transmembrane region" description="Helical" evidence="5">
    <location>
        <begin position="37"/>
        <end position="56"/>
    </location>
</feature>
<evidence type="ECO:0000256" key="3">
    <source>
        <dbReference type="ARBA" id="ARBA00022989"/>
    </source>
</evidence>
<organism evidence="6">
    <name type="scientific">bioreactor metagenome</name>
    <dbReference type="NCBI Taxonomy" id="1076179"/>
    <lineage>
        <taxon>unclassified sequences</taxon>
        <taxon>metagenomes</taxon>
        <taxon>ecological metagenomes</taxon>
    </lineage>
</organism>
<feature type="transmembrane region" description="Helical" evidence="5">
    <location>
        <begin position="12"/>
        <end position="31"/>
    </location>
</feature>
<dbReference type="EMBL" id="VSSQ01000025">
    <property type="protein sequence ID" value="MPL64539.1"/>
    <property type="molecule type" value="Genomic_DNA"/>
</dbReference>
<feature type="transmembrane region" description="Helical" evidence="5">
    <location>
        <begin position="63"/>
        <end position="82"/>
    </location>
</feature>
<evidence type="ECO:0000256" key="5">
    <source>
        <dbReference type="SAM" id="Phobius"/>
    </source>
</evidence>
<dbReference type="AlphaFoldDB" id="A0A644TCP1"/>